<dbReference type="AlphaFoldDB" id="A0A4Q7YXE7"/>
<organism evidence="1 2">
    <name type="scientific">Edaphobacter modestus</name>
    <dbReference type="NCBI Taxonomy" id="388466"/>
    <lineage>
        <taxon>Bacteria</taxon>
        <taxon>Pseudomonadati</taxon>
        <taxon>Acidobacteriota</taxon>
        <taxon>Terriglobia</taxon>
        <taxon>Terriglobales</taxon>
        <taxon>Acidobacteriaceae</taxon>
        <taxon>Edaphobacter</taxon>
    </lineage>
</organism>
<evidence type="ECO:0000313" key="1">
    <source>
        <dbReference type="EMBL" id="RZU42527.1"/>
    </source>
</evidence>
<evidence type="ECO:0000313" key="2">
    <source>
        <dbReference type="Proteomes" id="UP000292958"/>
    </source>
</evidence>
<accession>A0A4Q7YXE7</accession>
<dbReference type="EMBL" id="SHKW01000001">
    <property type="protein sequence ID" value="RZU42527.1"/>
    <property type="molecule type" value="Genomic_DNA"/>
</dbReference>
<comment type="caution">
    <text evidence="1">The sequence shown here is derived from an EMBL/GenBank/DDBJ whole genome shotgun (WGS) entry which is preliminary data.</text>
</comment>
<gene>
    <name evidence="1" type="ORF">BDD14_4117</name>
</gene>
<reference evidence="1 2" key="1">
    <citation type="submission" date="2019-02" db="EMBL/GenBank/DDBJ databases">
        <title>Genomic Encyclopedia of Archaeal and Bacterial Type Strains, Phase II (KMG-II): from individual species to whole genera.</title>
        <authorList>
            <person name="Goeker M."/>
        </authorList>
    </citation>
    <scope>NUCLEOTIDE SEQUENCE [LARGE SCALE GENOMIC DNA]</scope>
    <source>
        <strain evidence="1 2">DSM 18101</strain>
    </source>
</reference>
<keyword evidence="2" id="KW-1185">Reference proteome</keyword>
<protein>
    <submittedName>
        <fullName evidence="1">Uncharacterized protein</fullName>
    </submittedName>
</protein>
<proteinExistence type="predicted"/>
<name>A0A4Q7YXE7_9BACT</name>
<sequence length="131" mass="14417">MTEYAPNATSWIGACETQLAKAIQQRIRCSIPASPSLNAGFAWKRLGVRRNWLGQLSRCTGKGVAIPIPPEKCLTFPFRQFLESACSKQIFERCGCGQHNPTARMHIAASPFAYQDLAHVISDAHISRSNG</sequence>
<dbReference type="Proteomes" id="UP000292958">
    <property type="component" value="Unassembled WGS sequence"/>
</dbReference>